<dbReference type="PANTHER" id="PTHR21736">
    <property type="entry name" value="VERNALIZATION-INSENSITIVE PROTEIN 3"/>
    <property type="match status" value="1"/>
</dbReference>
<dbReference type="AlphaFoldDB" id="A0ABD1QBH8"/>
<dbReference type="InterPro" id="IPR047578">
    <property type="entry name" value="OBE1-like_PHD"/>
</dbReference>
<dbReference type="InterPro" id="IPR019786">
    <property type="entry name" value="Zinc_finger_PHD-type_CS"/>
</dbReference>
<dbReference type="InterPro" id="IPR001965">
    <property type="entry name" value="Znf_PHD"/>
</dbReference>
<evidence type="ECO:0000256" key="3">
    <source>
        <dbReference type="ARBA" id="ARBA00022771"/>
    </source>
</evidence>
<keyword evidence="5" id="KW-0539">Nucleus</keyword>
<accession>A0ABD1QBH8</accession>
<evidence type="ECO:0000256" key="2">
    <source>
        <dbReference type="ARBA" id="ARBA00022723"/>
    </source>
</evidence>
<protein>
    <submittedName>
        <fullName evidence="7">Protein OBERON 2</fullName>
    </submittedName>
</protein>
<dbReference type="EMBL" id="JBFOLJ010000015">
    <property type="protein sequence ID" value="KAL2473506.1"/>
    <property type="molecule type" value="Genomic_DNA"/>
</dbReference>
<dbReference type="InterPro" id="IPR004082">
    <property type="entry name" value="OBERON"/>
</dbReference>
<evidence type="ECO:0000256" key="1">
    <source>
        <dbReference type="ARBA" id="ARBA00004123"/>
    </source>
</evidence>
<evidence type="ECO:0000256" key="5">
    <source>
        <dbReference type="ARBA" id="ARBA00023242"/>
    </source>
</evidence>
<name>A0ABD1QBH8_9LAMI</name>
<dbReference type="Pfam" id="PF07227">
    <property type="entry name" value="PHD_Oberon"/>
    <property type="match status" value="1"/>
</dbReference>
<feature type="domain" description="Zinc finger PHD-type" evidence="6">
    <location>
        <begin position="13"/>
        <end position="73"/>
    </location>
</feature>
<keyword evidence="8" id="KW-1185">Reference proteome</keyword>
<dbReference type="CDD" id="cd15612">
    <property type="entry name" value="PHD_OBE1_like"/>
    <property type="match status" value="1"/>
</dbReference>
<comment type="caution">
    <text evidence="7">The sequence shown here is derived from an EMBL/GenBank/DDBJ whole genome shotgun (WGS) entry which is preliminary data.</text>
</comment>
<dbReference type="PRINTS" id="PR01544">
    <property type="entry name" value="ARATH130DUF"/>
</dbReference>
<dbReference type="InterPro" id="IPR032881">
    <property type="entry name" value="Oberon-like_PHD"/>
</dbReference>
<proteinExistence type="predicted"/>
<organism evidence="7 8">
    <name type="scientific">Forsythia ovata</name>
    <dbReference type="NCBI Taxonomy" id="205694"/>
    <lineage>
        <taxon>Eukaryota</taxon>
        <taxon>Viridiplantae</taxon>
        <taxon>Streptophyta</taxon>
        <taxon>Embryophyta</taxon>
        <taxon>Tracheophyta</taxon>
        <taxon>Spermatophyta</taxon>
        <taxon>Magnoliopsida</taxon>
        <taxon>eudicotyledons</taxon>
        <taxon>Gunneridae</taxon>
        <taxon>Pentapetalae</taxon>
        <taxon>asterids</taxon>
        <taxon>lamiids</taxon>
        <taxon>Lamiales</taxon>
        <taxon>Oleaceae</taxon>
        <taxon>Forsythieae</taxon>
        <taxon>Forsythia</taxon>
    </lineage>
</organism>
<keyword evidence="2" id="KW-0479">Metal-binding</keyword>
<dbReference type="PROSITE" id="PS01359">
    <property type="entry name" value="ZF_PHD_1"/>
    <property type="match status" value="1"/>
</dbReference>
<evidence type="ECO:0000256" key="4">
    <source>
        <dbReference type="ARBA" id="ARBA00022833"/>
    </source>
</evidence>
<gene>
    <name evidence="7" type="ORF">Fot_49242</name>
</gene>
<dbReference type="GO" id="GO:0005634">
    <property type="term" value="C:nucleus"/>
    <property type="evidence" value="ECO:0007669"/>
    <property type="project" value="UniProtKB-SubCell"/>
</dbReference>
<sequence length="175" mass="19871">MCSKSNGFCNLCMCMICNKFDCEVNTCRWIGCDLCSHWTHTDCVIQNGQIGLGPCFKNGATSAEMLFRCRACSRTSELLGWVKDAFHHCASSWDGEAFIKELQYVSRIFQRSEDMRGTKLFWKCTELVEKLKSGLVELEPMACKVILMFFQELEADPLKSQESEEGGQMISPQDC</sequence>
<evidence type="ECO:0000313" key="8">
    <source>
        <dbReference type="Proteomes" id="UP001604277"/>
    </source>
</evidence>
<dbReference type="SMART" id="SM00249">
    <property type="entry name" value="PHD"/>
    <property type="match status" value="1"/>
</dbReference>
<evidence type="ECO:0000313" key="7">
    <source>
        <dbReference type="EMBL" id="KAL2473506.1"/>
    </source>
</evidence>
<reference evidence="8" key="1">
    <citation type="submission" date="2024-07" db="EMBL/GenBank/DDBJ databases">
        <title>Two chromosome-level genome assemblies of Korean endemic species Abeliophyllum distichum and Forsythia ovata (Oleaceae).</title>
        <authorList>
            <person name="Jang H."/>
        </authorList>
    </citation>
    <scope>NUCLEOTIDE SEQUENCE [LARGE SCALE GENOMIC DNA]</scope>
</reference>
<keyword evidence="3" id="KW-0863">Zinc-finger</keyword>
<dbReference type="GO" id="GO:0008270">
    <property type="term" value="F:zinc ion binding"/>
    <property type="evidence" value="ECO:0007669"/>
    <property type="project" value="UniProtKB-KW"/>
</dbReference>
<dbReference type="Proteomes" id="UP001604277">
    <property type="component" value="Unassembled WGS sequence"/>
</dbReference>
<comment type="subcellular location">
    <subcellularLocation>
        <location evidence="1">Nucleus</location>
    </subcellularLocation>
</comment>
<dbReference type="PANTHER" id="PTHR21736:SF37">
    <property type="entry name" value="PROTEIN OBERON 2"/>
    <property type="match status" value="1"/>
</dbReference>
<evidence type="ECO:0000259" key="6">
    <source>
        <dbReference type="SMART" id="SM00249"/>
    </source>
</evidence>
<keyword evidence="4" id="KW-0862">Zinc</keyword>